<feature type="transmembrane region" description="Helical" evidence="2">
    <location>
        <begin position="436"/>
        <end position="454"/>
    </location>
</feature>
<feature type="domain" description="Phage shock protein PspC N-terminal" evidence="3">
    <location>
        <begin position="133"/>
        <end position="183"/>
    </location>
</feature>
<evidence type="ECO:0000313" key="4">
    <source>
        <dbReference type="EMBL" id="MBB5844526.1"/>
    </source>
</evidence>
<organism evidence="4 5">
    <name type="scientific">Conyzicola lurida</name>
    <dbReference type="NCBI Taxonomy" id="1172621"/>
    <lineage>
        <taxon>Bacteria</taxon>
        <taxon>Bacillati</taxon>
        <taxon>Actinomycetota</taxon>
        <taxon>Actinomycetes</taxon>
        <taxon>Micrococcales</taxon>
        <taxon>Microbacteriaceae</taxon>
        <taxon>Conyzicola</taxon>
    </lineage>
</organism>
<feature type="transmembrane region" description="Helical" evidence="2">
    <location>
        <begin position="158"/>
        <end position="181"/>
    </location>
</feature>
<dbReference type="InterPro" id="IPR007168">
    <property type="entry name" value="Phageshock_PspC_N"/>
</dbReference>
<keyword evidence="2" id="KW-1133">Transmembrane helix</keyword>
<keyword evidence="2" id="KW-0812">Transmembrane</keyword>
<proteinExistence type="predicted"/>
<evidence type="ECO:0000259" key="3">
    <source>
        <dbReference type="Pfam" id="PF04024"/>
    </source>
</evidence>
<dbReference type="AlphaFoldDB" id="A0A841AS70"/>
<accession>A0A841AS70</accession>
<evidence type="ECO:0000313" key="5">
    <source>
        <dbReference type="Proteomes" id="UP000536685"/>
    </source>
</evidence>
<comment type="caution">
    <text evidence="4">The sequence shown here is derived from an EMBL/GenBank/DDBJ whole genome shotgun (WGS) entry which is preliminary data.</text>
</comment>
<gene>
    <name evidence="4" type="ORF">HD599_002849</name>
</gene>
<feature type="transmembrane region" description="Helical" evidence="2">
    <location>
        <begin position="240"/>
        <end position="258"/>
    </location>
</feature>
<name>A0A841AS70_9MICO</name>
<evidence type="ECO:0000256" key="2">
    <source>
        <dbReference type="SAM" id="Phobius"/>
    </source>
</evidence>
<dbReference type="Proteomes" id="UP000536685">
    <property type="component" value="Unassembled WGS sequence"/>
</dbReference>
<reference evidence="4 5" key="1">
    <citation type="submission" date="2020-08" db="EMBL/GenBank/DDBJ databases">
        <title>Sequencing the genomes of 1000 actinobacteria strains.</title>
        <authorList>
            <person name="Klenk H.-P."/>
        </authorList>
    </citation>
    <scope>NUCLEOTIDE SEQUENCE [LARGE SCALE GENOMIC DNA]</scope>
    <source>
        <strain evidence="4 5">DSM 105784</strain>
    </source>
</reference>
<dbReference type="EMBL" id="JACHMJ010000001">
    <property type="protein sequence ID" value="MBB5844526.1"/>
    <property type="molecule type" value="Genomic_DNA"/>
</dbReference>
<feature type="transmembrane region" description="Helical" evidence="2">
    <location>
        <begin position="202"/>
        <end position="228"/>
    </location>
</feature>
<keyword evidence="5" id="KW-1185">Reference proteome</keyword>
<evidence type="ECO:0000256" key="1">
    <source>
        <dbReference type="SAM" id="MobiDB-lite"/>
    </source>
</evidence>
<dbReference type="RefSeq" id="WP_184238754.1">
    <property type="nucleotide sequence ID" value="NZ_JACHMJ010000001.1"/>
</dbReference>
<keyword evidence="2" id="KW-0472">Membrane</keyword>
<feature type="transmembrane region" description="Helical" evidence="2">
    <location>
        <begin position="379"/>
        <end position="400"/>
    </location>
</feature>
<dbReference type="Pfam" id="PF04024">
    <property type="entry name" value="PspC"/>
    <property type="match status" value="1"/>
</dbReference>
<feature type="transmembrane region" description="Helical" evidence="2">
    <location>
        <begin position="406"/>
        <end position="429"/>
    </location>
</feature>
<protein>
    <submittedName>
        <fullName evidence="4">Phage shock protein PspC (Stress-responsive transcriptional regulator)</fullName>
    </submittedName>
</protein>
<feature type="region of interest" description="Disordered" evidence="1">
    <location>
        <begin position="1"/>
        <end position="117"/>
    </location>
</feature>
<sequence>MPKKTPPTDSPGSDDLPEATPDGATGSTGFDSSVSGSDSSVTGDVAGPADDSASDSTESAADSAAFPAATPPADSTLLSDNTTSTGSTDTPADATPPPPEQPAGGATGPQDPDPAPLAGNRFFAWMRSLGLGREPGWVGGVCAGIAVRLGVDPLIVRGVFVVVAVLGGPAFLLYAAAWLLLPDRGDKIHLEEVFKGRLESPVAGIGALVLLSMLPITQGFWFAGNAFWGEPYWGESAGRALWTVVVLGLIVWFVVWVARRSGRPAPVARPAAASAAASAPTTAFAATAAPATAAPTVPTAPGAPSARPAAPAATASAEEFAAWKAQQTQWKAENLAFRTQQSNEQRAASLAAQEQYRVERAARREVERARHARTRSNPLYSFVAIGLSLVVGGVVAVTLGDGVIEPAGILAGLGATLGVLAVAIIVNGARGKRPGGAQGVAAIVLIPLIVGALLPHSPRISYTEDATYAPSAAELYSADQYFTGVGDTVLDLRGLYSEQIDVQDGNSPFSNISLVSGIGDVTVIVPEGSYLGYSINLGDGSIDGEAPDRWRSDNGQFGPMPTEDNTTRQVYLNIAMATGDIDFEFSPAVVTDTEGASE</sequence>
<feature type="compositionally biased region" description="Low complexity" evidence="1">
    <location>
        <begin position="25"/>
        <end position="93"/>
    </location>
</feature>